<accession>A0A533I4F5</accession>
<sequence length="180" mass="19971">MSDYPLYTLNFATRRDMPPAMQAILTALSAGERPAEADLATLPEVVSMYLGRPAAPAHFSAGLMNLRFSRLEIDWRDEAPGDATHLLHLEQRFHDDEYASAGVYFINWMFQFAAGNGHLATEISESSPLPTIYTRQGREILVTSLNFPQSGANPVTVGETYRYEIASAVQGAIDWTDDWG</sequence>
<dbReference type="Proteomes" id="UP000315344">
    <property type="component" value="Unassembled WGS sequence"/>
</dbReference>
<dbReference type="AlphaFoldDB" id="A0A533I4F5"/>
<name>A0A533I4F5_PARDE</name>
<comment type="caution">
    <text evidence="1">The sequence shown here is derived from an EMBL/GenBank/DDBJ whole genome shotgun (WGS) entry which is preliminary data.</text>
</comment>
<dbReference type="EMBL" id="VAFL01000012">
    <property type="protein sequence ID" value="TKW65571.1"/>
    <property type="molecule type" value="Genomic_DNA"/>
</dbReference>
<evidence type="ECO:0000313" key="2">
    <source>
        <dbReference type="Proteomes" id="UP000315344"/>
    </source>
</evidence>
<evidence type="ECO:0000313" key="1">
    <source>
        <dbReference type="EMBL" id="TKW65571.1"/>
    </source>
</evidence>
<organism evidence="1 2">
    <name type="scientific">Paracoccus denitrificans</name>
    <dbReference type="NCBI Taxonomy" id="266"/>
    <lineage>
        <taxon>Bacteria</taxon>
        <taxon>Pseudomonadati</taxon>
        <taxon>Pseudomonadota</taxon>
        <taxon>Alphaproteobacteria</taxon>
        <taxon>Rhodobacterales</taxon>
        <taxon>Paracoccaceae</taxon>
        <taxon>Paracoccus</taxon>
    </lineage>
</organism>
<protein>
    <submittedName>
        <fullName evidence="1">Uncharacterized protein</fullName>
    </submittedName>
</protein>
<reference evidence="1 2" key="1">
    <citation type="journal article" date="2017" name="Nat. Commun.">
        <title>In situ click chemistry generation of cyclooxygenase-2 inhibitors.</title>
        <authorList>
            <person name="Bhardwaj A."/>
            <person name="Kaur J."/>
            <person name="Wuest M."/>
            <person name="Wuest F."/>
        </authorList>
    </citation>
    <scope>NUCLEOTIDE SEQUENCE [LARGE SCALE GENOMIC DNA]</scope>
    <source>
        <strain evidence="1">S2_012_000_R3_94</strain>
    </source>
</reference>
<gene>
    <name evidence="1" type="ORF">DI616_14330</name>
</gene>
<proteinExistence type="predicted"/>